<dbReference type="PANTHER" id="PTHR23418">
    <property type="entry name" value="ACIREDUCTONE DIOXYGENASE"/>
    <property type="match status" value="1"/>
</dbReference>
<keyword evidence="5 11" id="KW-0479">Metal-binding</keyword>
<dbReference type="Gene3D" id="2.60.120.10">
    <property type="entry name" value="Jelly Rolls"/>
    <property type="match status" value="1"/>
</dbReference>
<dbReference type="EC" id="1.13.11.53" evidence="11"/>
<keyword evidence="12" id="KW-1185">Reference proteome</keyword>
<reference evidence="13" key="2">
    <citation type="submission" date="2017-02" db="UniProtKB">
        <authorList>
            <consortium name="WormBaseParasite"/>
        </authorList>
    </citation>
    <scope>IDENTIFICATION</scope>
</reference>
<feature type="binding site" evidence="11">
    <location>
        <position position="115"/>
    </location>
    <ligand>
        <name>Ni(2+)</name>
        <dbReference type="ChEBI" id="CHEBI:49786"/>
        <note>for nickel-dependent acireductone dioxygenase activity</note>
    </ligand>
</feature>
<evidence type="ECO:0000256" key="1">
    <source>
        <dbReference type="ARBA" id="ARBA00000428"/>
    </source>
</evidence>
<evidence type="ECO:0000256" key="11">
    <source>
        <dbReference type="HAMAP-Rule" id="MF_03154"/>
    </source>
</evidence>
<evidence type="ECO:0000256" key="4">
    <source>
        <dbReference type="ARBA" id="ARBA00022605"/>
    </source>
</evidence>
<dbReference type="InterPro" id="IPR027496">
    <property type="entry name" value="ARD_euk"/>
</dbReference>
<comment type="cofactor">
    <cofactor evidence="11">
        <name>Fe(2+)</name>
        <dbReference type="ChEBI" id="CHEBI:29033"/>
    </cofactor>
    <cofactor evidence="11">
        <name>Ni(2+)</name>
        <dbReference type="ChEBI" id="CHEBI:49786"/>
    </cofactor>
    <text evidence="11">Binds either 1 Fe or Ni cation per monomer. Iron-binding promotes an acireductone dioxygenase reaction producing 2-keto-4-methylthiobutyrate, while nickel-binding promotes an acireductone dioxygenase reaction producing 3-(methylsulfanyl)propanoate.</text>
</comment>
<evidence type="ECO:0000256" key="2">
    <source>
        <dbReference type="ARBA" id="ARBA00022490"/>
    </source>
</evidence>
<reference evidence="12" key="1">
    <citation type="submission" date="2012-09" db="EMBL/GenBank/DDBJ databases">
        <authorList>
            <person name="Martin A.A."/>
        </authorList>
    </citation>
    <scope>NUCLEOTIDE SEQUENCE</scope>
</reference>
<name>A0A0K0DLM6_ANGCA</name>
<dbReference type="GO" id="GO:0005737">
    <property type="term" value="C:cytoplasm"/>
    <property type="evidence" value="ECO:0007669"/>
    <property type="project" value="UniProtKB-SubCell"/>
</dbReference>
<comment type="subcellular location">
    <subcellularLocation>
        <location evidence="11">Cytoplasm</location>
    </subcellularLocation>
    <subcellularLocation>
        <location evidence="11">Nucleus</location>
    </subcellularLocation>
</comment>
<evidence type="ECO:0000256" key="9">
    <source>
        <dbReference type="ARBA" id="ARBA00023167"/>
    </source>
</evidence>
<dbReference type="GO" id="GO:0010309">
    <property type="term" value="F:acireductone dioxygenase [iron(II)-requiring] activity"/>
    <property type="evidence" value="ECO:0007669"/>
    <property type="project" value="UniProtKB-UniRule"/>
</dbReference>
<keyword evidence="3 11" id="KW-0533">Nickel</keyword>
<protein>
    <recommendedName>
        <fullName evidence="11">Acireductone dioxygenase</fullName>
    </recommendedName>
    <alternativeName>
        <fullName evidence="11">Acireductone dioxygenase (Fe(2+)-requiring)</fullName>
        <shortName evidence="11">ARD'</shortName>
        <shortName evidence="11">Fe-ARD</shortName>
        <ecNumber evidence="11">1.13.11.54</ecNumber>
    </alternativeName>
    <alternativeName>
        <fullName evidence="11">Acireductone dioxygenase (Ni(2+)-requiring)</fullName>
        <shortName evidence="11">ARD</shortName>
        <shortName evidence="11">Ni-ARD</shortName>
        <ecNumber evidence="11">1.13.11.53</ecNumber>
    </alternativeName>
</protein>
<evidence type="ECO:0000256" key="6">
    <source>
        <dbReference type="ARBA" id="ARBA00022964"/>
    </source>
</evidence>
<evidence type="ECO:0000313" key="12">
    <source>
        <dbReference type="Proteomes" id="UP000035642"/>
    </source>
</evidence>
<feature type="binding site" evidence="11">
    <location>
        <position position="119"/>
    </location>
    <ligand>
        <name>Ni(2+)</name>
        <dbReference type="ChEBI" id="CHEBI:49786"/>
        <note>for nickel-dependent acireductone dioxygenase activity</note>
    </ligand>
</feature>
<comment type="pathway">
    <text evidence="11">Amino-acid biosynthesis; L-methionine biosynthesis via salvage pathway; L-methionine from S-methyl-5-thio-alpha-D-ribose 1-phosphate: step 5/6.</text>
</comment>
<accession>A0A0K0DLM6</accession>
<dbReference type="InterPro" id="IPR011051">
    <property type="entry name" value="RmlC_Cupin_sf"/>
</dbReference>
<dbReference type="CDD" id="cd02232">
    <property type="entry name" value="cupin_ARD"/>
    <property type="match status" value="1"/>
</dbReference>
<evidence type="ECO:0000313" key="13">
    <source>
        <dbReference type="WBParaSite" id="ACAC_0001251801-mRNA-1"/>
    </source>
</evidence>
<keyword evidence="4 11" id="KW-0028">Amino-acid biosynthesis</keyword>
<dbReference type="EC" id="1.13.11.54" evidence="11"/>
<evidence type="ECO:0000256" key="5">
    <source>
        <dbReference type="ARBA" id="ARBA00022723"/>
    </source>
</evidence>
<feature type="binding site" evidence="11">
    <location>
        <position position="158"/>
    </location>
    <ligand>
        <name>Ni(2+)</name>
        <dbReference type="ChEBI" id="CHEBI:49786"/>
        <note>for nickel-dependent acireductone dioxygenase activity</note>
    </ligand>
</feature>
<dbReference type="STRING" id="6313.A0A0K0DLM6"/>
<comment type="catalytic activity">
    <reaction evidence="1 11">
        <text>1,2-dihydroxy-5-(methylsulfanyl)pent-1-en-3-one + O2 = 4-methylsulfanyl-2-oxobutanoate + formate + 2 H(+)</text>
        <dbReference type="Rhea" id="RHEA:24504"/>
        <dbReference type="ChEBI" id="CHEBI:15378"/>
        <dbReference type="ChEBI" id="CHEBI:15379"/>
        <dbReference type="ChEBI" id="CHEBI:15740"/>
        <dbReference type="ChEBI" id="CHEBI:16723"/>
        <dbReference type="ChEBI" id="CHEBI:49252"/>
        <dbReference type="EC" id="1.13.11.54"/>
    </reaction>
</comment>
<keyword evidence="6 11" id="KW-0223">Dioxygenase</keyword>
<proteinExistence type="inferred from homology"/>
<keyword evidence="9 11" id="KW-0486">Methionine biosynthesis</keyword>
<evidence type="ECO:0000256" key="7">
    <source>
        <dbReference type="ARBA" id="ARBA00023002"/>
    </source>
</evidence>
<sequence>MPVGAYFMGTVDDPRDDCRMVPNREATSDDLANIGVEVSKVSLEILINSTSEIKKNKEILRNCYFSIDMTSDWEKHVDNLMTVYGMNYRDEVQINRASMPDFDERSKKFYEEHLHRDPEVRFIKSGTGFFDVRSIEDEWIRIPVGSGDFLSLPAGIYHRFTTDRNLPTHAKNPKHRGRFVLMREGLISPKPNVHAENLVTIRMFQSAPKWISYARCKDGDEVEERSNYLKQIRIED</sequence>
<dbReference type="UniPathway" id="UPA00904">
    <property type="reaction ID" value="UER00878"/>
</dbReference>
<comment type="function">
    <text evidence="11">Catalyzes 2 different reactions between oxygen and the acireductone 1,2-dihydroxy-3-keto-5-methylthiopentene (DHK-MTPene) depending upon the metal bound in the active site. Fe-containing acireductone dioxygenase (Fe-ARD) produces formate and 2-keto-4-methylthiobutyrate (KMTB), the alpha-ketoacid precursor of methionine in the methionine recycle pathway. Ni-containing acireductone dioxygenase (Ni-ARD) produces methylthiopropionate, carbon monoxide and formate, and does not lie on the methionine recycle pathway.</text>
</comment>
<dbReference type="PANTHER" id="PTHR23418:SF0">
    <property type="entry name" value="ACIREDUCTONE DIOXYGENASE"/>
    <property type="match status" value="1"/>
</dbReference>
<comment type="similarity">
    <text evidence="11">Belongs to the acireductone dioxygenase (ARD) family.</text>
</comment>
<dbReference type="GO" id="GO:0010308">
    <property type="term" value="F:acireductone dioxygenase (Ni2+-requiring) activity"/>
    <property type="evidence" value="ECO:0007669"/>
    <property type="project" value="UniProtKB-UniRule"/>
</dbReference>
<dbReference type="InterPro" id="IPR004313">
    <property type="entry name" value="ARD"/>
</dbReference>
<dbReference type="SUPFAM" id="SSF51182">
    <property type="entry name" value="RmlC-like cupins"/>
    <property type="match status" value="1"/>
</dbReference>
<dbReference type="GO" id="GO:0005506">
    <property type="term" value="F:iron ion binding"/>
    <property type="evidence" value="ECO:0007669"/>
    <property type="project" value="UniProtKB-UniRule"/>
</dbReference>
<keyword evidence="7 11" id="KW-0560">Oxidoreductase</keyword>
<feature type="binding site" evidence="11">
    <location>
        <position position="115"/>
    </location>
    <ligand>
        <name>Fe(2+)</name>
        <dbReference type="ChEBI" id="CHEBI:29033"/>
        <note>for iron-dependent acireductone dioxygenase activity</note>
    </ligand>
</feature>
<evidence type="ECO:0000256" key="8">
    <source>
        <dbReference type="ARBA" id="ARBA00023004"/>
    </source>
</evidence>
<dbReference type="HAMAP" id="MF_03154">
    <property type="entry name" value="Salvage_MtnD_euk"/>
    <property type="match status" value="1"/>
</dbReference>
<dbReference type="GO" id="GO:0019509">
    <property type="term" value="P:L-methionine salvage from methylthioadenosine"/>
    <property type="evidence" value="ECO:0007669"/>
    <property type="project" value="UniProtKB-UniRule"/>
</dbReference>
<dbReference type="GO" id="GO:0016151">
    <property type="term" value="F:nickel cation binding"/>
    <property type="evidence" value="ECO:0007669"/>
    <property type="project" value="UniProtKB-UniRule"/>
</dbReference>
<organism evidence="12 13">
    <name type="scientific">Angiostrongylus cantonensis</name>
    <name type="common">Rat lungworm</name>
    <dbReference type="NCBI Taxonomy" id="6313"/>
    <lineage>
        <taxon>Eukaryota</taxon>
        <taxon>Metazoa</taxon>
        <taxon>Ecdysozoa</taxon>
        <taxon>Nematoda</taxon>
        <taxon>Chromadorea</taxon>
        <taxon>Rhabditida</taxon>
        <taxon>Rhabditina</taxon>
        <taxon>Rhabditomorpha</taxon>
        <taxon>Strongyloidea</taxon>
        <taxon>Metastrongylidae</taxon>
        <taxon>Angiostrongylus</taxon>
    </lineage>
</organism>
<dbReference type="Pfam" id="PF03079">
    <property type="entry name" value="ARD"/>
    <property type="match status" value="1"/>
</dbReference>
<evidence type="ECO:0000256" key="10">
    <source>
        <dbReference type="ARBA" id="ARBA00023242"/>
    </source>
</evidence>
<dbReference type="Proteomes" id="UP000035642">
    <property type="component" value="Unassembled WGS sequence"/>
</dbReference>
<dbReference type="GO" id="GO:0005634">
    <property type="term" value="C:nucleus"/>
    <property type="evidence" value="ECO:0007669"/>
    <property type="project" value="UniProtKB-SubCell"/>
</dbReference>
<dbReference type="WBParaSite" id="ACAC_0001251801-mRNA-1">
    <property type="protein sequence ID" value="ACAC_0001251801-mRNA-1"/>
    <property type="gene ID" value="ACAC_0001251801"/>
</dbReference>
<keyword evidence="8 11" id="KW-0408">Iron</keyword>
<keyword evidence="2 11" id="KW-0963">Cytoplasm</keyword>
<dbReference type="AlphaFoldDB" id="A0A0K0DLM6"/>
<evidence type="ECO:0000256" key="3">
    <source>
        <dbReference type="ARBA" id="ARBA00022596"/>
    </source>
</evidence>
<feature type="binding site" evidence="11">
    <location>
        <position position="113"/>
    </location>
    <ligand>
        <name>Fe(2+)</name>
        <dbReference type="ChEBI" id="CHEBI:29033"/>
        <note>for iron-dependent acireductone dioxygenase activity</note>
    </ligand>
</feature>
<feature type="binding site" evidence="11">
    <location>
        <position position="119"/>
    </location>
    <ligand>
        <name>Fe(2+)</name>
        <dbReference type="ChEBI" id="CHEBI:29033"/>
        <note>for iron-dependent acireductone dioxygenase activity</note>
    </ligand>
</feature>
<keyword evidence="10 11" id="KW-0539">Nucleus</keyword>
<comment type="catalytic activity">
    <reaction evidence="11">
        <text>1,2-dihydroxy-5-(methylsulfanyl)pent-1-en-3-one + O2 = 3-(methylsulfanyl)propanoate + CO + formate + 2 H(+)</text>
        <dbReference type="Rhea" id="RHEA:14161"/>
        <dbReference type="ChEBI" id="CHEBI:15378"/>
        <dbReference type="ChEBI" id="CHEBI:15379"/>
        <dbReference type="ChEBI" id="CHEBI:15740"/>
        <dbReference type="ChEBI" id="CHEBI:17245"/>
        <dbReference type="ChEBI" id="CHEBI:49016"/>
        <dbReference type="ChEBI" id="CHEBI:49252"/>
        <dbReference type="EC" id="1.13.11.53"/>
    </reaction>
</comment>
<feature type="binding site" evidence="11">
    <location>
        <position position="158"/>
    </location>
    <ligand>
        <name>Fe(2+)</name>
        <dbReference type="ChEBI" id="CHEBI:29033"/>
        <note>for iron-dependent acireductone dioxygenase activity</note>
    </ligand>
</feature>
<feature type="binding site" evidence="11">
    <location>
        <position position="113"/>
    </location>
    <ligand>
        <name>Ni(2+)</name>
        <dbReference type="ChEBI" id="CHEBI:49786"/>
        <note>for nickel-dependent acireductone dioxygenase activity</note>
    </ligand>
</feature>
<dbReference type="InterPro" id="IPR014710">
    <property type="entry name" value="RmlC-like_jellyroll"/>
</dbReference>